<dbReference type="RefSeq" id="WP_179500432.1">
    <property type="nucleotide sequence ID" value="NZ_JACCAA010000001.1"/>
</dbReference>
<reference evidence="1 2" key="1">
    <citation type="submission" date="2020-07" db="EMBL/GenBank/DDBJ databases">
        <title>Sequencing the genomes of 1000 actinobacteria strains.</title>
        <authorList>
            <person name="Klenk H.-P."/>
        </authorList>
    </citation>
    <scope>NUCLEOTIDE SEQUENCE [LARGE SCALE GENOMIC DNA]</scope>
    <source>
        <strain evidence="1 2">DSM 23819</strain>
    </source>
</reference>
<evidence type="ECO:0000313" key="1">
    <source>
        <dbReference type="EMBL" id="NYG57114.1"/>
    </source>
</evidence>
<keyword evidence="2" id="KW-1185">Reference proteome</keyword>
<dbReference type="AlphaFoldDB" id="A0A7Y9RZR7"/>
<dbReference type="EMBL" id="JACCAA010000001">
    <property type="protein sequence ID" value="NYG57114.1"/>
    <property type="molecule type" value="Genomic_DNA"/>
</dbReference>
<accession>A0A7Y9RZR7</accession>
<dbReference type="Proteomes" id="UP000540656">
    <property type="component" value="Unassembled WGS sequence"/>
</dbReference>
<sequence>MTNSNYGSSDLIAKALRAGAEAILAVLNGTEGGAAKTVAGVAPDNGGPIEYDPLHDDPPFTPVPNGGTEAEGWMTSVTYLGAIARINAEENRGATREEIPVLAKRAGYVDGRVVNGWNSRPTSVRSIENKDGARFLNQAGLDYVKKCADKLGITLVGEMSAVPTPEA</sequence>
<protein>
    <submittedName>
        <fullName evidence="1">Uncharacterized protein</fullName>
    </submittedName>
</protein>
<organism evidence="1 2">
    <name type="scientific">Nocardioides daedukensis</name>
    <dbReference type="NCBI Taxonomy" id="634462"/>
    <lineage>
        <taxon>Bacteria</taxon>
        <taxon>Bacillati</taxon>
        <taxon>Actinomycetota</taxon>
        <taxon>Actinomycetes</taxon>
        <taxon>Propionibacteriales</taxon>
        <taxon>Nocardioidaceae</taxon>
        <taxon>Nocardioides</taxon>
    </lineage>
</organism>
<comment type="caution">
    <text evidence="1">The sequence shown here is derived from an EMBL/GenBank/DDBJ whole genome shotgun (WGS) entry which is preliminary data.</text>
</comment>
<evidence type="ECO:0000313" key="2">
    <source>
        <dbReference type="Proteomes" id="UP000540656"/>
    </source>
</evidence>
<name>A0A7Y9RZR7_9ACTN</name>
<gene>
    <name evidence="1" type="ORF">BJ980_000037</name>
</gene>
<proteinExistence type="predicted"/>